<sequence>MPEMRQNPVNGQWVVIAAERAMRPQDFPATREEPRVSDCPFCGGREEETPPEIWAYRQAGTDRDAPGWWVRTVPNKYPALVPDGILAEHNEGVYSRMTGIGAHEVIIETPRHQVHFHEHPVGQVEEIIRMWRDRYCDLARDYRIKYIQVFKNHGREGGASIEHTHCQLIATPVVPKSVMDEVVHGIERYRQTTGRCVFCDMMVQEQAAQDRLVLEAEHFLAFCPFASRFPFETWILPKHHKTDFGAISEDEIKSLAWILRETFTRLAQVLNNPPYNLILHSSPVNIPWDPGYHWHLEILPRLTRVAGFEMGTDYYINPTPPEMAAKILRETIEDLGPSH</sequence>
<evidence type="ECO:0000256" key="5">
    <source>
        <dbReference type="ARBA" id="ARBA00022833"/>
    </source>
</evidence>
<keyword evidence="7" id="KW-0119">Carbohydrate metabolism</keyword>
<feature type="domain" description="Galactose-1-phosphate uridyl transferase N-terminal" evidence="11">
    <location>
        <begin position="3"/>
        <end position="175"/>
    </location>
</feature>
<dbReference type="PANTHER" id="PTHR42763">
    <property type="entry name" value="ADP-GLUCOSE PHOSPHORYLASE"/>
    <property type="match status" value="1"/>
</dbReference>
<gene>
    <name evidence="13" type="ordered locus">Slip_0518</name>
</gene>
<dbReference type="Gene3D" id="3.30.428.10">
    <property type="entry name" value="HIT-like"/>
    <property type="match status" value="2"/>
</dbReference>
<accession>D7CKR7</accession>
<evidence type="ECO:0000259" key="11">
    <source>
        <dbReference type="Pfam" id="PF01087"/>
    </source>
</evidence>
<dbReference type="GO" id="GO:0006012">
    <property type="term" value="P:galactose metabolic process"/>
    <property type="evidence" value="ECO:0007669"/>
    <property type="project" value="UniProtKB-UniRule"/>
</dbReference>
<evidence type="ECO:0000256" key="6">
    <source>
        <dbReference type="ARBA" id="ARBA00023144"/>
    </source>
</evidence>
<evidence type="ECO:0000256" key="10">
    <source>
        <dbReference type="PIRSR" id="PIRSR000808-3"/>
    </source>
</evidence>
<evidence type="ECO:0000313" key="13">
    <source>
        <dbReference type="EMBL" id="ADI01302.1"/>
    </source>
</evidence>
<dbReference type="SUPFAM" id="SSF54197">
    <property type="entry name" value="HIT-like"/>
    <property type="match status" value="2"/>
</dbReference>
<evidence type="ECO:0000256" key="1">
    <source>
        <dbReference type="ARBA" id="ARBA00010951"/>
    </source>
</evidence>
<keyword evidence="5 10" id="KW-0862">Zinc</keyword>
<dbReference type="NCBIfam" id="TIGR00209">
    <property type="entry name" value="galT_1"/>
    <property type="match status" value="1"/>
</dbReference>
<dbReference type="Proteomes" id="UP000000378">
    <property type="component" value="Chromosome"/>
</dbReference>
<keyword evidence="3 13" id="KW-0548">Nucleotidyltransferase</keyword>
<dbReference type="Pfam" id="PF02744">
    <property type="entry name" value="GalP_UDP_tr_C"/>
    <property type="match status" value="1"/>
</dbReference>
<dbReference type="EMBL" id="CP002048">
    <property type="protein sequence ID" value="ADI01302.1"/>
    <property type="molecule type" value="Genomic_DNA"/>
</dbReference>
<evidence type="ECO:0000313" key="14">
    <source>
        <dbReference type="Proteomes" id="UP000000378"/>
    </source>
</evidence>
<dbReference type="InterPro" id="IPR036265">
    <property type="entry name" value="HIT-like_sf"/>
</dbReference>
<feature type="binding site" evidence="10">
    <location>
        <position position="42"/>
    </location>
    <ligand>
        <name>Zn(2+)</name>
        <dbReference type="ChEBI" id="CHEBI:29105"/>
    </ligand>
</feature>
<dbReference type="InterPro" id="IPR001937">
    <property type="entry name" value="GalP_UDPtransf1"/>
</dbReference>
<keyword evidence="2 13" id="KW-0808">Transferase</keyword>
<evidence type="ECO:0000256" key="9">
    <source>
        <dbReference type="PIRSR" id="PIRSR000808-1"/>
    </source>
</evidence>
<dbReference type="Pfam" id="PF01087">
    <property type="entry name" value="GalP_UDP_transf"/>
    <property type="match status" value="1"/>
</dbReference>
<evidence type="ECO:0000256" key="4">
    <source>
        <dbReference type="ARBA" id="ARBA00022723"/>
    </source>
</evidence>
<dbReference type="OrthoDB" id="9769064at2"/>
<dbReference type="InterPro" id="IPR005849">
    <property type="entry name" value="GalP_Utransf_N"/>
</dbReference>
<dbReference type="UniPathway" id="UPA00214"/>
<dbReference type="eggNOG" id="COG1085">
    <property type="taxonomic scope" value="Bacteria"/>
</dbReference>
<dbReference type="InterPro" id="IPR005850">
    <property type="entry name" value="GalP_Utransf_C"/>
</dbReference>
<comment type="cofactor">
    <cofactor evidence="10">
        <name>Zn(2+)</name>
        <dbReference type="ChEBI" id="CHEBI:29105"/>
    </cofactor>
    <text evidence="10">Binds 1 zinc ion per subunit.</text>
</comment>
<dbReference type="PANTHER" id="PTHR42763:SF2">
    <property type="entry name" value="ADP-GLUCOSE PHOSPHORYLASE"/>
    <property type="match status" value="1"/>
</dbReference>
<dbReference type="InterPro" id="IPR053177">
    <property type="entry name" value="ADP-glucose_phosphorylase"/>
</dbReference>
<protein>
    <recommendedName>
        <fullName evidence="8">Galactose-1-phosphate uridylyltransferase</fullName>
        <ecNumber evidence="8">2.7.7.12</ecNumber>
    </recommendedName>
</protein>
<proteinExistence type="inferred from homology"/>
<dbReference type="KEGG" id="slp:Slip_0518"/>
<keyword evidence="4 10" id="KW-0479">Metal-binding</keyword>
<dbReference type="AlphaFoldDB" id="D7CKR7"/>
<dbReference type="HOGENOM" id="CLU_029960_1_0_9"/>
<reference evidence="13 14" key="2">
    <citation type="journal article" date="2010" name="Stand. Genomic Sci.">
        <title>Complete genome sequence of Syntrophothermus lipocalidus type strain (TGB-C1).</title>
        <authorList>
            <person name="Djao O.D."/>
            <person name="Zhang X."/>
            <person name="Lucas S."/>
            <person name="Lapidus A."/>
            <person name="Del Rio T.G."/>
            <person name="Nolan M."/>
            <person name="Tice H."/>
            <person name="Cheng J.F."/>
            <person name="Han C."/>
            <person name="Tapia R."/>
            <person name="Goodwin L."/>
            <person name="Pitluck S."/>
            <person name="Liolios K."/>
            <person name="Ivanova N."/>
            <person name="Mavromatis K."/>
            <person name="Mikhailova N."/>
            <person name="Ovchinnikova G."/>
            <person name="Pati A."/>
            <person name="Brambilla E."/>
            <person name="Chen A."/>
            <person name="Palaniappan K."/>
            <person name="Land M."/>
            <person name="Hauser L."/>
            <person name="Chang Y.J."/>
            <person name="Jeffries C.D."/>
            <person name="Rohde M."/>
            <person name="Sikorski J."/>
            <person name="Spring S."/>
            <person name="Goker M."/>
            <person name="Detter J.C."/>
            <person name="Woyke T."/>
            <person name="Bristow J."/>
            <person name="Eisen J.A."/>
            <person name="Markowitz V."/>
            <person name="Hugenholtz P."/>
            <person name="Kyrpides N.C."/>
            <person name="Klenk H.P."/>
        </authorList>
    </citation>
    <scope>NUCLEOTIDE SEQUENCE [LARGE SCALE GENOMIC DNA]</scope>
    <source>
        <strain evidence="14">DSM 12680 / TGB-C1</strain>
    </source>
</reference>
<feature type="binding site" evidence="10">
    <location>
        <position position="163"/>
    </location>
    <ligand>
        <name>Zn(2+)</name>
        <dbReference type="ChEBI" id="CHEBI:29105"/>
    </ligand>
</feature>
<organism evidence="13 14">
    <name type="scientific">Syntrophothermus lipocalidus (strain DSM 12680 / TGB-C1)</name>
    <dbReference type="NCBI Taxonomy" id="643648"/>
    <lineage>
        <taxon>Bacteria</taxon>
        <taxon>Bacillati</taxon>
        <taxon>Bacillota</taxon>
        <taxon>Clostridia</taxon>
        <taxon>Eubacteriales</taxon>
        <taxon>Syntrophomonadaceae</taxon>
        <taxon>Syntrophothermus</taxon>
    </lineage>
</organism>
<dbReference type="GO" id="GO:0008108">
    <property type="term" value="F:UDP-glucose:hexose-1-phosphate uridylyltransferase activity"/>
    <property type="evidence" value="ECO:0007669"/>
    <property type="project" value="UniProtKB-UniRule"/>
</dbReference>
<evidence type="ECO:0000256" key="2">
    <source>
        <dbReference type="ARBA" id="ARBA00022679"/>
    </source>
</evidence>
<feature type="binding site" evidence="10">
    <location>
        <position position="39"/>
    </location>
    <ligand>
        <name>Zn(2+)</name>
        <dbReference type="ChEBI" id="CHEBI:29105"/>
    </ligand>
</feature>
<feature type="binding site" evidence="10">
    <location>
        <position position="112"/>
    </location>
    <ligand>
        <name>Zn(2+)</name>
        <dbReference type="ChEBI" id="CHEBI:29105"/>
    </ligand>
</feature>
<dbReference type="PIRSF" id="PIRSF000808">
    <property type="entry name" value="GalT"/>
    <property type="match status" value="1"/>
</dbReference>
<dbReference type="EC" id="2.7.7.12" evidence="8"/>
<keyword evidence="14" id="KW-1185">Reference proteome</keyword>
<evidence type="ECO:0000256" key="7">
    <source>
        <dbReference type="ARBA" id="ARBA00023277"/>
    </source>
</evidence>
<feature type="domain" description="Galactose-1-phosphate uridyl transferase C-terminal" evidence="12">
    <location>
        <begin position="187"/>
        <end position="304"/>
    </location>
</feature>
<evidence type="ECO:0000256" key="8">
    <source>
        <dbReference type="NCBIfam" id="TIGR00209"/>
    </source>
</evidence>
<evidence type="ECO:0000259" key="12">
    <source>
        <dbReference type="Pfam" id="PF02744"/>
    </source>
</evidence>
<name>D7CKR7_SYNLT</name>
<feature type="active site" description="Tele-UMP-histidine intermediate" evidence="9">
    <location>
        <position position="165"/>
    </location>
</feature>
<reference evidence="14" key="1">
    <citation type="journal article" date="2010" name="Stand. Genomic Sci.">
        <title>Complete genome sequence of Syntrophothermus lipocalidus type strain (TGB-C1T).</title>
        <authorList>
            <consortium name="US DOE Joint Genome Institute (JGI-PGF)"/>
            <person name="Djao O."/>
            <person name="Zhang X."/>
            <person name="Lucas S."/>
            <person name="Lapidus A."/>
            <person name="Glavina Del Rio T."/>
            <person name="Nolan M."/>
            <person name="Tice H."/>
            <person name="Cheng J."/>
            <person name="Han C."/>
            <person name="Tapia R."/>
            <person name="Goodwin L."/>
            <person name="Pitluck S."/>
            <person name="Liolios K."/>
            <person name="Ivanova N."/>
            <person name="Mavromatis K."/>
            <person name="Mikhailova N."/>
            <person name="Ovchinnikova G."/>
            <person name="Pati A."/>
            <person name="Brambilla E."/>
            <person name="Chen A."/>
            <person name="Palaniappan K."/>
            <person name="Land M."/>
            <person name="Hauser L."/>
            <person name="Chang Y."/>
            <person name="Jeffries C."/>
            <person name="Rohde M."/>
            <person name="Sikorski J."/>
            <person name="Spring S."/>
            <person name="Goker M."/>
            <person name="Detter J."/>
            <person name="Woyke T."/>
            <person name="Bristow J."/>
            <person name="Eisen J."/>
            <person name="Markowitz V."/>
            <person name="Hugenholtz P."/>
            <person name="Kyrpides N."/>
            <person name="Klenk H."/>
        </authorList>
    </citation>
    <scope>NUCLEOTIDE SEQUENCE [LARGE SCALE GENOMIC DNA]</scope>
    <source>
        <strain evidence="14">DSM 12680 / TGB-C1</strain>
    </source>
</reference>
<dbReference type="GO" id="GO:0008270">
    <property type="term" value="F:zinc ion binding"/>
    <property type="evidence" value="ECO:0007669"/>
    <property type="project" value="InterPro"/>
</dbReference>
<comment type="similarity">
    <text evidence="1">Belongs to the galactose-1-phosphate uridylyltransferase type 1 family.</text>
</comment>
<evidence type="ECO:0000256" key="3">
    <source>
        <dbReference type="ARBA" id="ARBA00022695"/>
    </source>
</evidence>
<dbReference type="STRING" id="643648.Slip_0518"/>
<keyword evidence="6" id="KW-0299">Galactose metabolism</keyword>
<dbReference type="RefSeq" id="WP_013174704.1">
    <property type="nucleotide sequence ID" value="NC_014220.1"/>
</dbReference>